<reference evidence="5 6" key="1">
    <citation type="submission" date="2020-08" db="EMBL/GenBank/DDBJ databases">
        <title>Croceimicrobium hydrocarbonivorans gen. nov., sp. nov., a novel marine bacterium isolated from a bacterial consortium that degrades polyethylene terephthalate.</title>
        <authorList>
            <person name="Liu R."/>
        </authorList>
    </citation>
    <scope>NUCLEOTIDE SEQUENCE [LARGE SCALE GENOMIC DNA]</scope>
    <source>
        <strain evidence="5 6">A20-9</strain>
    </source>
</reference>
<evidence type="ECO:0000313" key="6">
    <source>
        <dbReference type="Proteomes" id="UP000516305"/>
    </source>
</evidence>
<dbReference type="Gene3D" id="3.20.20.140">
    <property type="entry name" value="Metal-dependent hydrolases"/>
    <property type="match status" value="1"/>
</dbReference>
<proteinExistence type="inferred from homology"/>
<dbReference type="InterPro" id="IPR032466">
    <property type="entry name" value="Metal_Hydrolase"/>
</dbReference>
<dbReference type="SUPFAM" id="SSF51556">
    <property type="entry name" value="Metallo-dependent hydrolases"/>
    <property type="match status" value="1"/>
</dbReference>
<dbReference type="RefSeq" id="WP_210757975.1">
    <property type="nucleotide sequence ID" value="NZ_CP060139.1"/>
</dbReference>
<dbReference type="GO" id="GO:0006508">
    <property type="term" value="P:proteolysis"/>
    <property type="evidence" value="ECO:0007669"/>
    <property type="project" value="InterPro"/>
</dbReference>
<evidence type="ECO:0000259" key="4">
    <source>
        <dbReference type="Pfam" id="PF01979"/>
    </source>
</evidence>
<feature type="chain" id="PRO_5028869094" evidence="3">
    <location>
        <begin position="23"/>
        <end position="1148"/>
    </location>
</feature>
<dbReference type="InterPro" id="IPR011042">
    <property type="entry name" value="6-blade_b-propeller_TolB-like"/>
</dbReference>
<dbReference type="InterPro" id="IPR006680">
    <property type="entry name" value="Amidohydro-rel"/>
</dbReference>
<evidence type="ECO:0000256" key="2">
    <source>
        <dbReference type="SAM" id="MobiDB-lite"/>
    </source>
</evidence>
<dbReference type="Gene3D" id="2.120.10.30">
    <property type="entry name" value="TolB, C-terminal domain"/>
    <property type="match status" value="2"/>
</dbReference>
<dbReference type="GO" id="GO:0016810">
    <property type="term" value="F:hydrolase activity, acting on carbon-nitrogen (but not peptide) bonds"/>
    <property type="evidence" value="ECO:0007669"/>
    <property type="project" value="InterPro"/>
</dbReference>
<dbReference type="PANTHER" id="PTHR36842">
    <property type="entry name" value="PROTEIN TOLB HOMOLOG"/>
    <property type="match status" value="1"/>
</dbReference>
<feature type="region of interest" description="Disordered" evidence="2">
    <location>
        <begin position="678"/>
        <end position="712"/>
    </location>
</feature>
<dbReference type="Gene3D" id="2.30.40.10">
    <property type="entry name" value="Urease, subunit C, domain 1"/>
    <property type="match status" value="2"/>
</dbReference>
<dbReference type="Pfam" id="PF07676">
    <property type="entry name" value="PD40"/>
    <property type="match status" value="1"/>
</dbReference>
<feature type="domain" description="Amidohydrolase-related" evidence="4">
    <location>
        <begin position="785"/>
        <end position="1113"/>
    </location>
</feature>
<keyword evidence="6" id="KW-1185">Reference proteome</keyword>
<dbReference type="SUPFAM" id="SSF82171">
    <property type="entry name" value="DPP6 N-terminal domain-like"/>
    <property type="match status" value="1"/>
</dbReference>
<dbReference type="InterPro" id="IPR011659">
    <property type="entry name" value="WD40"/>
</dbReference>
<evidence type="ECO:0000256" key="1">
    <source>
        <dbReference type="ARBA" id="ARBA00009820"/>
    </source>
</evidence>
<evidence type="ECO:0000256" key="3">
    <source>
        <dbReference type="SAM" id="SignalP"/>
    </source>
</evidence>
<protein>
    <submittedName>
        <fullName evidence="5">PD40 domain-containing protein</fullName>
    </submittedName>
</protein>
<accession>A0A7H0VCJ6</accession>
<dbReference type="KEGG" id="chyd:H4K34_13805"/>
<dbReference type="AlphaFoldDB" id="A0A7H0VCJ6"/>
<dbReference type="Pfam" id="PF26550">
    <property type="entry name" value="Tricorn_2nd"/>
    <property type="match status" value="1"/>
</dbReference>
<feature type="signal peptide" evidence="3">
    <location>
        <begin position="1"/>
        <end position="22"/>
    </location>
</feature>
<dbReference type="SUPFAM" id="SSF69304">
    <property type="entry name" value="Tricorn protease N-terminal domain"/>
    <property type="match status" value="1"/>
</dbReference>
<dbReference type="SUPFAM" id="SSF51338">
    <property type="entry name" value="Composite domain of metallo-dependent hydrolases"/>
    <property type="match status" value="1"/>
</dbReference>
<dbReference type="Proteomes" id="UP000516305">
    <property type="component" value="Chromosome"/>
</dbReference>
<gene>
    <name evidence="5" type="ORF">H4K34_13805</name>
</gene>
<dbReference type="PANTHER" id="PTHR36842:SF1">
    <property type="entry name" value="PROTEIN TOLB"/>
    <property type="match status" value="1"/>
</dbReference>
<dbReference type="EMBL" id="CP060139">
    <property type="protein sequence ID" value="QNR23444.1"/>
    <property type="molecule type" value="Genomic_DNA"/>
</dbReference>
<name>A0A7H0VCJ6_9FLAO</name>
<evidence type="ECO:0000313" key="5">
    <source>
        <dbReference type="EMBL" id="QNR23444.1"/>
    </source>
</evidence>
<dbReference type="Pfam" id="PF01979">
    <property type="entry name" value="Amidohydro_1"/>
    <property type="match status" value="1"/>
</dbReference>
<sequence length="1148" mass="128172">MRSITAFYLLAVISVFSLPLSAQEDSAEAKDSTKKATKELPLEPERQIQIKNPGITWLSLDISPDGKQIVFDAMGDLYLMPIEGGKAEALTQGMAYEVHPRFSPDGKSLAYISDKSGSQNLWVMDLSNKKERQITEDKNQNYFSASWSPDGQYLVAAKGRRNLKLHLYHVEKGGGAQIIKKPESLKCSDPYFSPDGRYIYFSSRSSAWNYNAGLPQYQVRRYDMEEGELEGITARYGSGFTPTLSPDGKYLVYGSRYETETGLVLRNLETGDEEWLAYPVQRDEQESIATLGVLPGMAFSPDSRYLYCSYMGKIHRIDIATKQQSEIPMEIEINLDLGPRLDFKFPISDDPEQAITQIRDGAPSPDGKWLAFTALNRLYLYNFESGKTQALSKHSFTEAMPTWSPDGKKIAYCAWEGEDGAIYEYLVGRKSHQKISKSSGLYHSLCYSPDGSKLVYIQQSAQSYRDAYSPFVSGGNAQIAYLDLKSKQEHTIAPAKGRGNPHFSKDGERIYLNHGSKGLISIRWDGSDEKEHLKLTGITTYGSNLQDFHDHGFDEDHTASLLPQAYDAWREKSEPSTPSEMFISPDGNSVLAQINNDLYLVHLPKYGKKAEISVASPESAAFPASKLTTLGGEFPAWSADGKDIHWSLGPAHFIYNIAEAEAFADSLKAAKEAEKEAKKAEKAAEKNDSTEAKSPVDKSKSKEKEKDKEKPVYEAKEIRIPLSYKKDIPQGYTLLQNARIITMNGQEVIENGDLLIHNNRIEAVGPTGTLNVPDVAKVLDCSGKTITPGFVDTHAHMWPNWGIHKNQIWIYAANLAYGVTTTRDPQTATTDVLTYSDMVEAGMMLGPRIYSTGPGVGFWSYKIQSLEHARKVLKQYSDYYQTKTIKMYLTGNRQQRQWIIMACKELGLKPTTEGGLDYKLNMTQIMDGYPGHEHALPIYPLQEDVVQFVAQSKTTVTPTLLVAYGGPFAENYFYATEEVYHDPKMQFFTPYEELASKSRRVKAGWFMEEEHIFARHAEFIRDLVAADGMAGVGSHGQLQGLGYHWELWAMASGGIPNLDILRVATLIGAESLGLDKDLGSLEAGKLADILIMDENPLENIRATNSLIWVVRNGRVYNANNLNEVAPEEKAAPEFLWQSPSPSEALKAK</sequence>
<comment type="similarity">
    <text evidence="1">Belongs to the TolB family.</text>
</comment>
<dbReference type="InterPro" id="IPR011059">
    <property type="entry name" value="Metal-dep_hydrolase_composite"/>
</dbReference>
<organism evidence="5 6">
    <name type="scientific">Croceimicrobium hydrocarbonivorans</name>
    <dbReference type="NCBI Taxonomy" id="2761580"/>
    <lineage>
        <taxon>Bacteria</taxon>
        <taxon>Pseudomonadati</taxon>
        <taxon>Bacteroidota</taxon>
        <taxon>Flavobacteriia</taxon>
        <taxon>Flavobacteriales</taxon>
        <taxon>Owenweeksiaceae</taxon>
        <taxon>Croceimicrobium</taxon>
    </lineage>
</organism>
<keyword evidence="3" id="KW-0732">Signal</keyword>